<feature type="domain" description="Thioredoxin-like fold" evidence="2">
    <location>
        <begin position="54"/>
        <end position="141"/>
    </location>
</feature>
<reference evidence="3 4" key="1">
    <citation type="submission" date="2021-04" db="EMBL/GenBank/DDBJ databases">
        <title>Magnetospirillum sulfuroxidans sp. nov., a facultative chemolithoautotrophic sulfur-oxidizing alphaproteobacterium isolated from freshwater sediment and proposals for Paramagetospirillum gen. nov., and Magnetospirillaceae fam. nov.</title>
        <authorList>
            <person name="Koziaeva V."/>
            <person name="Geelhoed J.S."/>
            <person name="Sorokin D.Y."/>
            <person name="Grouzdev D.S."/>
        </authorList>
    </citation>
    <scope>NUCLEOTIDE SEQUENCE [LARGE SCALE GENOMIC DNA]</scope>
    <source>
        <strain evidence="3 4">J10</strain>
    </source>
</reference>
<dbReference type="Pfam" id="PF13098">
    <property type="entry name" value="Thioredoxin_2"/>
    <property type="match status" value="1"/>
</dbReference>
<gene>
    <name evidence="3" type="ORF">KEC16_06335</name>
</gene>
<evidence type="ECO:0000256" key="1">
    <source>
        <dbReference type="SAM" id="SignalP"/>
    </source>
</evidence>
<dbReference type="EMBL" id="JAGTUF010000004">
    <property type="protein sequence ID" value="MBR9971324.1"/>
    <property type="molecule type" value="Genomic_DNA"/>
</dbReference>
<sequence>MKAWVLALWAALLLLVSPAWAEGAYQAKMNDDGLYHQDWFINSFLDLKEDMAEATKAGKRFAIIWEQKGCPYCRDVHTVNFADDKLREWIKQRYSILQLNLWGDREVTDFDGQVLSEKEMARKYRINFTPTIQFFPETVAETQGKKGDAVEVARMPGYFRSFHFLAMFEYVWDKRYAKGQDFQRYILEKSAQ</sequence>
<comment type="caution">
    <text evidence="3">The sequence shown here is derived from an EMBL/GenBank/DDBJ whole genome shotgun (WGS) entry which is preliminary data.</text>
</comment>
<evidence type="ECO:0000313" key="3">
    <source>
        <dbReference type="EMBL" id="MBR9971324.1"/>
    </source>
</evidence>
<name>A0ABS5IA82_9PROT</name>
<evidence type="ECO:0000313" key="4">
    <source>
        <dbReference type="Proteomes" id="UP000680714"/>
    </source>
</evidence>
<feature type="chain" id="PRO_5046150257" evidence="1">
    <location>
        <begin position="22"/>
        <end position="192"/>
    </location>
</feature>
<organism evidence="3 4">
    <name type="scientific">Magnetospirillum sulfuroxidans</name>
    <dbReference type="NCBI Taxonomy" id="611300"/>
    <lineage>
        <taxon>Bacteria</taxon>
        <taxon>Pseudomonadati</taxon>
        <taxon>Pseudomonadota</taxon>
        <taxon>Alphaproteobacteria</taxon>
        <taxon>Rhodospirillales</taxon>
        <taxon>Rhodospirillaceae</taxon>
        <taxon>Magnetospirillum</taxon>
    </lineage>
</organism>
<proteinExistence type="predicted"/>
<dbReference type="InterPro" id="IPR012336">
    <property type="entry name" value="Thioredoxin-like_fold"/>
</dbReference>
<dbReference type="SUPFAM" id="SSF52833">
    <property type="entry name" value="Thioredoxin-like"/>
    <property type="match status" value="1"/>
</dbReference>
<dbReference type="InterPro" id="IPR041737">
    <property type="entry name" value="SoxW"/>
</dbReference>
<keyword evidence="1" id="KW-0732">Signal</keyword>
<dbReference type="RefSeq" id="WP_211546992.1">
    <property type="nucleotide sequence ID" value="NZ_JAGTUF010000004.1"/>
</dbReference>
<dbReference type="Gene3D" id="3.40.30.10">
    <property type="entry name" value="Glutaredoxin"/>
    <property type="match status" value="1"/>
</dbReference>
<dbReference type="CDD" id="cd02951">
    <property type="entry name" value="SoxW"/>
    <property type="match status" value="1"/>
</dbReference>
<keyword evidence="4" id="KW-1185">Reference proteome</keyword>
<protein>
    <submittedName>
        <fullName evidence="3">Thioredoxin family protein</fullName>
    </submittedName>
</protein>
<feature type="signal peptide" evidence="1">
    <location>
        <begin position="1"/>
        <end position="21"/>
    </location>
</feature>
<evidence type="ECO:0000259" key="2">
    <source>
        <dbReference type="Pfam" id="PF13098"/>
    </source>
</evidence>
<dbReference type="Proteomes" id="UP000680714">
    <property type="component" value="Unassembled WGS sequence"/>
</dbReference>
<dbReference type="InterPro" id="IPR036249">
    <property type="entry name" value="Thioredoxin-like_sf"/>
</dbReference>
<accession>A0ABS5IA82</accession>